<protein>
    <submittedName>
        <fullName evidence="1">RCG46507</fullName>
    </submittedName>
</protein>
<proteinExistence type="predicted"/>
<gene>
    <name evidence="1" type="ORF">rCG_46507</name>
</gene>
<dbReference type="Proteomes" id="UP000234681">
    <property type="component" value="Chromosome 13"/>
</dbReference>
<accession>A6ICJ3</accession>
<dbReference type="EMBL" id="CH473958">
    <property type="protein sequence ID" value="EDM09654.1"/>
    <property type="molecule type" value="Genomic_DNA"/>
</dbReference>
<organism evidence="1 2">
    <name type="scientific">Rattus norvegicus</name>
    <name type="common">Rat</name>
    <dbReference type="NCBI Taxonomy" id="10116"/>
    <lineage>
        <taxon>Eukaryota</taxon>
        <taxon>Metazoa</taxon>
        <taxon>Chordata</taxon>
        <taxon>Craniata</taxon>
        <taxon>Vertebrata</taxon>
        <taxon>Euteleostomi</taxon>
        <taxon>Mammalia</taxon>
        <taxon>Eutheria</taxon>
        <taxon>Euarchontoglires</taxon>
        <taxon>Glires</taxon>
        <taxon>Rodentia</taxon>
        <taxon>Myomorpha</taxon>
        <taxon>Muroidea</taxon>
        <taxon>Muridae</taxon>
        <taxon>Murinae</taxon>
        <taxon>Rattus</taxon>
    </lineage>
</organism>
<name>A6ICJ3_RAT</name>
<evidence type="ECO:0000313" key="2">
    <source>
        <dbReference type="Proteomes" id="UP000234681"/>
    </source>
</evidence>
<reference evidence="1 2" key="1">
    <citation type="submission" date="2005-09" db="EMBL/GenBank/DDBJ databases">
        <authorList>
            <person name="Mural R.J."/>
            <person name="Li P.W."/>
            <person name="Adams M.D."/>
            <person name="Amanatides P.G."/>
            <person name="Baden-Tillson H."/>
            <person name="Barnstead M."/>
            <person name="Chin S.H."/>
            <person name="Dew I."/>
            <person name="Evans C.A."/>
            <person name="Ferriera S."/>
            <person name="Flanigan M."/>
            <person name="Fosler C."/>
            <person name="Glodek A."/>
            <person name="Gu Z."/>
            <person name="Holt R.A."/>
            <person name="Jennings D."/>
            <person name="Kraft C.L."/>
            <person name="Lu F."/>
            <person name="Nguyen T."/>
            <person name="Nusskern D.R."/>
            <person name="Pfannkoch C.M."/>
            <person name="Sitter C."/>
            <person name="Sutton G.G."/>
            <person name="Venter J.C."/>
            <person name="Wang Z."/>
            <person name="Woodage T."/>
            <person name="Zheng X.H."/>
            <person name="Zhong F."/>
        </authorList>
    </citation>
    <scope>NUCLEOTIDE SEQUENCE [LARGE SCALE GENOMIC DNA]</scope>
    <source>
        <strain>BN</strain>
        <strain evidence="2">Sprague-Dawley</strain>
    </source>
</reference>
<dbReference type="AlphaFoldDB" id="A6ICJ3"/>
<sequence length="17" mass="1721">MGSVKKVSSGAGDLAQW</sequence>
<evidence type="ECO:0000313" key="1">
    <source>
        <dbReference type="EMBL" id="EDM09654.1"/>
    </source>
</evidence>